<feature type="region of interest" description="Disordered" evidence="1">
    <location>
        <begin position="539"/>
        <end position="631"/>
    </location>
</feature>
<comment type="caution">
    <text evidence="2">The sequence shown here is derived from an EMBL/GenBank/DDBJ whole genome shotgun (WGS) entry which is preliminary data.</text>
</comment>
<feature type="compositionally biased region" description="Polar residues" evidence="1">
    <location>
        <begin position="136"/>
        <end position="147"/>
    </location>
</feature>
<evidence type="ECO:0000256" key="1">
    <source>
        <dbReference type="SAM" id="MobiDB-lite"/>
    </source>
</evidence>
<evidence type="ECO:0000313" key="2">
    <source>
        <dbReference type="EMBL" id="POW22485.1"/>
    </source>
</evidence>
<organism evidence="2 3">
    <name type="scientific">Puccinia striiformis</name>
    <dbReference type="NCBI Taxonomy" id="27350"/>
    <lineage>
        <taxon>Eukaryota</taxon>
        <taxon>Fungi</taxon>
        <taxon>Dikarya</taxon>
        <taxon>Basidiomycota</taxon>
        <taxon>Pucciniomycotina</taxon>
        <taxon>Pucciniomycetes</taxon>
        <taxon>Pucciniales</taxon>
        <taxon>Pucciniaceae</taxon>
        <taxon>Puccinia</taxon>
    </lineage>
</organism>
<proteinExistence type="predicted"/>
<dbReference type="OrthoDB" id="2505972at2759"/>
<dbReference type="VEuPathDB" id="FungiDB:PSTT_12298"/>
<name>A0A2S4WL25_9BASI</name>
<feature type="compositionally biased region" description="Acidic residues" evidence="1">
    <location>
        <begin position="572"/>
        <end position="613"/>
    </location>
</feature>
<dbReference type="AlphaFoldDB" id="A0A2S4WL25"/>
<gene>
    <name evidence="2" type="ORF">PSHT_01209</name>
</gene>
<reference evidence="3" key="3">
    <citation type="journal article" date="2018" name="Mol. Plant Microbe Interact.">
        <title>Genome sequence resources for the wheat stripe rust pathogen (Puccinia striiformis f. sp. tritici) and the barley stripe rust pathogen (Puccinia striiformis f. sp. hordei).</title>
        <authorList>
            <person name="Xia C."/>
            <person name="Wang M."/>
            <person name="Yin C."/>
            <person name="Cornejo O.E."/>
            <person name="Hulbert S.H."/>
            <person name="Chen X."/>
        </authorList>
    </citation>
    <scope>NUCLEOTIDE SEQUENCE [LARGE SCALE GENOMIC DNA]</scope>
    <source>
        <strain evidence="3">93TX-2</strain>
    </source>
</reference>
<reference evidence="3" key="2">
    <citation type="journal article" date="2018" name="BMC Genomics">
        <title>Genomic insights into host adaptation between the wheat stripe rust pathogen (Puccinia striiformis f. sp. tritici) and the barley stripe rust pathogen (Puccinia striiformis f. sp. hordei).</title>
        <authorList>
            <person name="Xia C."/>
            <person name="Wang M."/>
            <person name="Yin C."/>
            <person name="Cornejo O.E."/>
            <person name="Hulbert S.H."/>
            <person name="Chen X."/>
        </authorList>
    </citation>
    <scope>NUCLEOTIDE SEQUENCE [LARGE SCALE GENOMIC DNA]</scope>
    <source>
        <strain evidence="3">93TX-2</strain>
    </source>
</reference>
<evidence type="ECO:0000313" key="3">
    <source>
        <dbReference type="Proteomes" id="UP000238274"/>
    </source>
</evidence>
<accession>A0A2S4WL25</accession>
<feature type="compositionally biased region" description="Acidic residues" evidence="1">
    <location>
        <begin position="544"/>
        <end position="558"/>
    </location>
</feature>
<reference evidence="2 3" key="1">
    <citation type="submission" date="2017-12" db="EMBL/GenBank/DDBJ databases">
        <title>Gene loss provides genomic basis for host adaptation in cereal stripe rust fungi.</title>
        <authorList>
            <person name="Xia C."/>
        </authorList>
    </citation>
    <scope>NUCLEOTIDE SEQUENCE [LARGE SCALE GENOMIC DNA]</scope>
    <source>
        <strain evidence="2 3">93TX-2</strain>
    </source>
</reference>
<protein>
    <submittedName>
        <fullName evidence="2">Uncharacterized protein</fullName>
    </submittedName>
</protein>
<sequence length="631" mass="71052">MDLLPHFILELTTSHLTQPLIILPSRSSSCLSAHHLHLHVIMASPAEIQSLISAALEQQSQQMQALLASRDDAISQLMAKVKLQEAELAASPKASKLKSQPMVKIQLREAVTPPNSSVKSSGSKPAPFKARPLPSPSNKKSNWSASDGNRKIGCADQVQSPKRNVTPKTNSPKVNPLQMISRDMPESFSLTRDALYVHIKLIWNLLEQKAIPSPPHPNTILEFTSRFSNADEIERTANDTSGAALIPVKEVVTFKDIKCGRKKVGKGLVNLEEFFVSYTQAILARLGIRVWAPDLEDLPDSLYNEACRQAALKSFRQASVGGAYAYMNVNLKYATDLTLLIPAYNHYTRYNREKNQTGKFRMDEERKVISKARERLRDSRLKFALSQGLPKRYQKVISDVNCHSDDEYNSQRKVYVVKTLKFRSANATKFFRRLDATIATSDELDGKRVQRRRRFIPPTPEPSLFTKPPKGQPLDFYNPEWFNELLPQQRIDIANTREVAFLPNASQSLMGKKIASEKLSDKKFTAAFFDQLSKPYDLTHEIEDNGDDDTPTDDEDDASYNGKEIDLANTSGDDDEEDDEDVDFDILEDPMDLFDPDQEQEEDDGGDNEEEELAREARLNAMMIDDEGATS</sequence>
<feature type="compositionally biased region" description="Polar residues" evidence="1">
    <location>
        <begin position="113"/>
        <end position="123"/>
    </location>
</feature>
<dbReference type="EMBL" id="PKSM01000009">
    <property type="protein sequence ID" value="POW22485.1"/>
    <property type="molecule type" value="Genomic_DNA"/>
</dbReference>
<feature type="region of interest" description="Disordered" evidence="1">
    <location>
        <begin position="109"/>
        <end position="177"/>
    </location>
</feature>
<dbReference type="VEuPathDB" id="FungiDB:PSHT_01209"/>
<dbReference type="Proteomes" id="UP000238274">
    <property type="component" value="Unassembled WGS sequence"/>
</dbReference>
<feature type="compositionally biased region" description="Polar residues" evidence="1">
    <location>
        <begin position="157"/>
        <end position="173"/>
    </location>
</feature>
<keyword evidence="3" id="KW-1185">Reference proteome</keyword>